<feature type="region of interest" description="Disordered" evidence="1">
    <location>
        <begin position="521"/>
        <end position="540"/>
    </location>
</feature>
<dbReference type="PANTHER" id="PTHR13833:SF71">
    <property type="entry name" value="NHL DOMAIN-CONTAINING PROTEIN"/>
    <property type="match status" value="1"/>
</dbReference>
<reference evidence="4 5" key="1">
    <citation type="submission" date="2016-01" db="EMBL/GenBank/DDBJ databases">
        <title>High potential of lignocellulose degradation of a new Verrucomicrobia species.</title>
        <authorList>
            <person name="Wang Y."/>
            <person name="Shi Y."/>
            <person name="Qiu Z."/>
            <person name="Liu S."/>
            <person name="Yang H."/>
        </authorList>
    </citation>
    <scope>NUCLEOTIDE SEQUENCE [LARGE SCALE GENOMIC DNA]</scope>
    <source>
        <strain evidence="4 5">TSB47</strain>
    </source>
</reference>
<dbReference type="InterPro" id="IPR013783">
    <property type="entry name" value="Ig-like_fold"/>
</dbReference>
<dbReference type="CDD" id="cd15482">
    <property type="entry name" value="Sialidase_non-viral"/>
    <property type="match status" value="1"/>
</dbReference>
<evidence type="ECO:0000313" key="4">
    <source>
        <dbReference type="EMBL" id="OAM90069.1"/>
    </source>
</evidence>
<feature type="domain" description="Golvesin/Xly CBD-like" evidence="3">
    <location>
        <begin position="214"/>
        <end position="341"/>
    </location>
</feature>
<evidence type="ECO:0000259" key="3">
    <source>
        <dbReference type="Pfam" id="PF25275"/>
    </source>
</evidence>
<protein>
    <recommendedName>
        <fullName evidence="3">Golvesin/Xly CBD-like domain-containing protein</fullName>
    </recommendedName>
</protein>
<organism evidence="4 5">
    <name type="scientific">Termitidicoccus mucosus</name>
    <dbReference type="NCBI Taxonomy" id="1184151"/>
    <lineage>
        <taxon>Bacteria</taxon>
        <taxon>Pseudomonadati</taxon>
        <taxon>Verrucomicrobiota</taxon>
        <taxon>Opitutia</taxon>
        <taxon>Opitutales</taxon>
        <taxon>Opitutaceae</taxon>
        <taxon>Termitidicoccus</taxon>
    </lineage>
</organism>
<keyword evidence="5" id="KW-1185">Reference proteome</keyword>
<dbReference type="SUPFAM" id="SSF48726">
    <property type="entry name" value="Immunoglobulin"/>
    <property type="match status" value="1"/>
</dbReference>
<gene>
    <name evidence="4" type="ORF">AW736_09820</name>
</gene>
<feature type="signal peptide" evidence="2">
    <location>
        <begin position="1"/>
        <end position="30"/>
    </location>
</feature>
<dbReference type="Gene3D" id="2.120.10.30">
    <property type="entry name" value="TolB, C-terminal domain"/>
    <property type="match status" value="3"/>
</dbReference>
<feature type="region of interest" description="Disordered" evidence="1">
    <location>
        <begin position="1587"/>
        <end position="1609"/>
    </location>
</feature>
<dbReference type="InterPro" id="IPR036179">
    <property type="entry name" value="Ig-like_dom_sf"/>
</dbReference>
<feature type="domain" description="Golvesin/Xly CBD-like" evidence="3">
    <location>
        <begin position="531"/>
        <end position="658"/>
    </location>
</feature>
<dbReference type="PANTHER" id="PTHR13833">
    <property type="match status" value="1"/>
</dbReference>
<dbReference type="SUPFAM" id="SSF63829">
    <property type="entry name" value="Calcium-dependent phosphotriesterase"/>
    <property type="match status" value="1"/>
</dbReference>
<feature type="domain" description="Golvesin/Xly CBD-like" evidence="3">
    <location>
        <begin position="369"/>
        <end position="497"/>
    </location>
</feature>
<dbReference type="STRING" id="1184151.AW736_09820"/>
<evidence type="ECO:0000313" key="5">
    <source>
        <dbReference type="Proteomes" id="UP000078486"/>
    </source>
</evidence>
<dbReference type="InterPro" id="IPR011042">
    <property type="entry name" value="6-blade_b-propeller_TolB-like"/>
</dbReference>
<dbReference type="Pfam" id="PF25275">
    <property type="entry name" value="Golvesin_C"/>
    <property type="match status" value="4"/>
</dbReference>
<evidence type="ECO:0000256" key="2">
    <source>
        <dbReference type="SAM" id="SignalP"/>
    </source>
</evidence>
<comment type="caution">
    <text evidence="4">The sequence shown here is derived from an EMBL/GenBank/DDBJ whole genome shotgun (WGS) entry which is preliminary data.</text>
</comment>
<dbReference type="InterPro" id="IPR033803">
    <property type="entry name" value="CBD-like_Golvesin-Xly"/>
</dbReference>
<feature type="domain" description="Golvesin/Xly CBD-like" evidence="3">
    <location>
        <begin position="59"/>
        <end position="189"/>
    </location>
</feature>
<keyword evidence="2" id="KW-0732">Signal</keyword>
<dbReference type="Gene3D" id="2.60.40.10">
    <property type="entry name" value="Immunoglobulins"/>
    <property type="match status" value="1"/>
</dbReference>
<dbReference type="RefSeq" id="WP_068770100.1">
    <property type="nucleotide sequence ID" value="NZ_CP109796.1"/>
</dbReference>
<proteinExistence type="predicted"/>
<dbReference type="InterPro" id="IPR036278">
    <property type="entry name" value="Sialidase_sf"/>
</dbReference>
<dbReference type="Pfam" id="PF15892">
    <property type="entry name" value="BNR_4"/>
    <property type="match status" value="1"/>
</dbReference>
<dbReference type="SUPFAM" id="SSF50939">
    <property type="entry name" value="Sialidases"/>
    <property type="match status" value="1"/>
</dbReference>
<name>A0A178ILK2_9BACT</name>
<evidence type="ECO:0000256" key="1">
    <source>
        <dbReference type="SAM" id="MobiDB-lite"/>
    </source>
</evidence>
<dbReference type="EMBL" id="LRRQ01000075">
    <property type="protein sequence ID" value="OAM90069.1"/>
    <property type="molecule type" value="Genomic_DNA"/>
</dbReference>
<dbReference type="Proteomes" id="UP000078486">
    <property type="component" value="Unassembled WGS sequence"/>
</dbReference>
<sequence>MKTHILFIASRLTRAAALATFAFFALPAPGAPAVCVVLDSGNSQLVSASRAATDGTNITGTVTSSGTWARSSTLAANYSLYALTDNDPADNTKWISYTPTLPAAGKYIVQIWWSNAASQATNVPVDICHAGTTDTVYVNQAAQGSRWFTMGIWQFNAANDGTEFVKIRNNGGAGGATESKYIRADAIRFLSYETLTELDNNAEIKTAPETDPTNYTGVYMVGSWTSTDAVTGFSGSNYWVTTSTTTKSVIYTPVLSEAGPYDVQMQWPASSGFCSAVPVEIYHSGSTSVVTIDQTANGNKWNSLGVFEFTGAGTEYIRLYANDRAGGLLTGNIVADAARFVKVETGPLTLIDNTAPDDTDPASKIPGDGVTVQGSWSGKITTTGYYGNNYWTDNGSGKGSKSVTYTPRLPSSGTYTVQAWWPNTNASFATNTPIDIVHSGSTDTVIVNQRLNGGDWFTLGNYEFTGAGDEYVKIKNDGTTELVASGTAHVIADAIRFLPYTAPPPPPEPRLFMDNTAAGDTDTTSKVPGPGVTTQGNWTGSVSRTGFQGHNYWTDGNTGGSGTSTVSKSVTYTPIFPAAGKYMVQMWWPRYATNFATNTPVDIKHNGITETFSVNQRTGGEMWYSLGIFEFAGTGDEYLKIRNDGADYYVIADAVRFVSVDEQPPFVMSFEKIVTNQSSSCRRPFGAGLYDEASNQTYICWNGPGMSVYVRAYDHATETWGAAVEICHLTYTAQYDYHDYPVLTLAPDGRLHVYFCQHANKLYQLRAPDPHSIAGAWTKTEIGSDLNAYPMPVVAGSDIWLFYSKNNDSAWPYRTYRYIKSTDSGATWSAPVTIIDTAKLDPQKFDEVYAWGFDYDADSQRIGLTWTMAGSTAHNAAHKGLYFAWFNTTNNSLSNAAGASLGASIAYDELASCRVVDATGDPADTTKGHHYPFTSPQPALDGVTSQPLVAYGFYDPVTGSESIRCSRWNGSAWVENIIQANVKSFSDLRRNGVAELIALYHYSGNILMKSSLDGGATWEQVSAGAVPFNIAEDGCDKVAELLFLDSIKAPITAFLGLSFEDTTKPGGYNYDGVFPVYIIKENIVASAPVFILHPEAGAAVSGGNTTAIAAAATGNPAPAYQWQVKEGAAAAWRDITAADTSYTGADTDTLSILVATGMAGYEYRAAATNPGGTVYSNPTTLEVLLTPAFDENPVARQTAVVGRSVDISARVSGNPPLALRWQVREDATGAWRDLSVGDIWCSGMNTATLTLLAATAGMDGWQFRLVAENDFGENTSAATTLNVMAARLAAPSALAFDSKGNLYAADSANNKIWQVTSAGAANLFAGSGTAALADGIGSAASFSAPRGLAVLSGTLLVADTANAALRAASAATADFGTLPVAGLGAPAGMAVDSAGNMYIADEARHVIHIVTSGGEVNIYAGALDTPDYIDAGGTGARFHSPTALAFGGDGNLYVADTGNNAVRVIMPLSATTGVVDTLADSADGVNAPRGIAASGSGPGLRVYISNTPDSAICDIDEAGTVTLLAGHDAGVAGYKDGPAASAWLDHPEGLARDAVGNLHVADTGNGVIRKITFDAIGRATVATPLLASGSTYGPPPDPGQSYTSGRRSGGGAPSPLFALLLAALLAVRTVRFAKKH</sequence>
<accession>A0A178ILK2</accession>
<feature type="chain" id="PRO_5008089049" description="Golvesin/Xly CBD-like domain-containing protein" evidence="2">
    <location>
        <begin position="31"/>
        <end position="1636"/>
    </location>
</feature>
<dbReference type="SUPFAM" id="SSF110296">
    <property type="entry name" value="Oligoxyloglucan reducing end-specific cellobiohydrolase"/>
    <property type="match status" value="1"/>
</dbReference>
<dbReference type="OrthoDB" id="41724at2"/>